<evidence type="ECO:0000256" key="9">
    <source>
        <dbReference type="ARBA" id="ARBA00022692"/>
    </source>
</evidence>
<evidence type="ECO:0000256" key="16">
    <source>
        <dbReference type="SAM" id="Phobius"/>
    </source>
</evidence>
<dbReference type="InterPro" id="IPR000462">
    <property type="entry name" value="CDP-OH_P_trans"/>
</dbReference>
<keyword evidence="7" id="KW-0444">Lipid biosynthesis</keyword>
<evidence type="ECO:0000256" key="2">
    <source>
        <dbReference type="ARBA" id="ARBA00004141"/>
    </source>
</evidence>
<feature type="transmembrane region" description="Helical" evidence="16">
    <location>
        <begin position="104"/>
        <end position="124"/>
    </location>
</feature>
<evidence type="ECO:0000256" key="1">
    <source>
        <dbReference type="ARBA" id="ARBA00000287"/>
    </source>
</evidence>
<feature type="transmembrane region" description="Helical" evidence="16">
    <location>
        <begin position="170"/>
        <end position="189"/>
    </location>
</feature>
<feature type="non-terminal residue" evidence="17">
    <location>
        <position position="217"/>
    </location>
</feature>
<dbReference type="EC" id="2.7.8.8" evidence="5"/>
<dbReference type="InterPro" id="IPR048254">
    <property type="entry name" value="CDP_ALCOHOL_P_TRANSF_CS"/>
</dbReference>
<dbReference type="GO" id="GO:0012505">
    <property type="term" value="C:endomembrane system"/>
    <property type="evidence" value="ECO:0007669"/>
    <property type="project" value="UniProtKB-SubCell"/>
</dbReference>
<evidence type="ECO:0000256" key="4">
    <source>
        <dbReference type="ARBA" id="ARBA00010441"/>
    </source>
</evidence>
<name>A0A382H5C8_9ZZZZ</name>
<sequence>MTAGNLLCGFLALTFIVQVVPGSEGAVFSVADIDNIKNALWLILGAFVFDGLDGRIARLVGKESSFGLQFDSLADIISFGAAPAFLMQRVILHDFNVEIERLGLVVASVYLLCGALRLARYNCLSAMPNSGHTTEFLGFPIPASAAMVASLTMFLVWLEEKNLPTSSWRWVLLVLLVFLSVMMVSEVKYPSFKKLDFRSRRPFTKFVAAVVVVACFV</sequence>
<proteinExistence type="inferred from homology"/>
<feature type="transmembrane region" description="Helical" evidence="16">
    <location>
        <begin position="136"/>
        <end position="158"/>
    </location>
</feature>
<keyword evidence="9 16" id="KW-0812">Transmembrane</keyword>
<comment type="catalytic activity">
    <reaction evidence="1">
        <text>a CDP-1,2-diacyl-sn-glycerol + L-serine = a 1,2-diacyl-sn-glycero-3-phospho-L-serine + CMP + H(+)</text>
        <dbReference type="Rhea" id="RHEA:16913"/>
        <dbReference type="ChEBI" id="CHEBI:15378"/>
        <dbReference type="ChEBI" id="CHEBI:33384"/>
        <dbReference type="ChEBI" id="CHEBI:57262"/>
        <dbReference type="ChEBI" id="CHEBI:58332"/>
        <dbReference type="ChEBI" id="CHEBI:60377"/>
        <dbReference type="EC" id="2.7.8.8"/>
    </reaction>
</comment>
<accession>A0A382H5C8</accession>
<dbReference type="EMBL" id="UINC01059252">
    <property type="protein sequence ID" value="SVB82460.1"/>
    <property type="molecule type" value="Genomic_DNA"/>
</dbReference>
<evidence type="ECO:0000256" key="3">
    <source>
        <dbReference type="ARBA" id="ARBA00004308"/>
    </source>
</evidence>
<keyword evidence="11" id="KW-0443">Lipid metabolism</keyword>
<evidence type="ECO:0000256" key="15">
    <source>
        <dbReference type="ARBA" id="ARBA00032361"/>
    </source>
</evidence>
<evidence type="ECO:0000256" key="5">
    <source>
        <dbReference type="ARBA" id="ARBA00013174"/>
    </source>
</evidence>
<dbReference type="PROSITE" id="PS00379">
    <property type="entry name" value="CDP_ALCOHOL_P_TRANSF"/>
    <property type="match status" value="1"/>
</dbReference>
<dbReference type="NCBIfam" id="TIGR00473">
    <property type="entry name" value="pssA"/>
    <property type="match status" value="1"/>
</dbReference>
<evidence type="ECO:0000256" key="7">
    <source>
        <dbReference type="ARBA" id="ARBA00022516"/>
    </source>
</evidence>
<keyword evidence="14" id="KW-1208">Phospholipid metabolism</keyword>
<evidence type="ECO:0000256" key="11">
    <source>
        <dbReference type="ARBA" id="ARBA00023098"/>
    </source>
</evidence>
<keyword evidence="13" id="KW-0594">Phospholipid biosynthesis</keyword>
<evidence type="ECO:0000313" key="17">
    <source>
        <dbReference type="EMBL" id="SVB82460.1"/>
    </source>
</evidence>
<keyword evidence="8" id="KW-0808">Transferase</keyword>
<keyword evidence="12 16" id="KW-0472">Membrane</keyword>
<dbReference type="Gene3D" id="1.20.120.1760">
    <property type="match status" value="1"/>
</dbReference>
<dbReference type="AlphaFoldDB" id="A0A382H5C8"/>
<evidence type="ECO:0000256" key="8">
    <source>
        <dbReference type="ARBA" id="ARBA00022679"/>
    </source>
</evidence>
<evidence type="ECO:0000256" key="6">
    <source>
        <dbReference type="ARBA" id="ARBA00017171"/>
    </source>
</evidence>
<protein>
    <recommendedName>
        <fullName evidence="6">CDP-diacylglycerol--serine O-phosphatidyltransferase</fullName>
        <ecNumber evidence="5">2.7.8.8</ecNumber>
    </recommendedName>
    <alternativeName>
        <fullName evidence="15">Phosphatidylserine synthase</fullName>
    </alternativeName>
</protein>
<evidence type="ECO:0000256" key="13">
    <source>
        <dbReference type="ARBA" id="ARBA00023209"/>
    </source>
</evidence>
<organism evidence="17">
    <name type="scientific">marine metagenome</name>
    <dbReference type="NCBI Taxonomy" id="408172"/>
    <lineage>
        <taxon>unclassified sequences</taxon>
        <taxon>metagenomes</taxon>
        <taxon>ecological metagenomes</taxon>
    </lineage>
</organism>
<dbReference type="InterPro" id="IPR043130">
    <property type="entry name" value="CDP-OH_PTrfase_TM_dom"/>
</dbReference>
<dbReference type="InterPro" id="IPR004533">
    <property type="entry name" value="CDP-diaglyc--ser_O-PTrfase"/>
</dbReference>
<keyword evidence="10 16" id="KW-1133">Transmembrane helix</keyword>
<dbReference type="GO" id="GO:0008654">
    <property type="term" value="P:phospholipid biosynthetic process"/>
    <property type="evidence" value="ECO:0007669"/>
    <property type="project" value="UniProtKB-KW"/>
</dbReference>
<dbReference type="Pfam" id="PF01066">
    <property type="entry name" value="CDP-OH_P_transf"/>
    <property type="match status" value="1"/>
</dbReference>
<comment type="subcellular location">
    <subcellularLocation>
        <location evidence="3">Endomembrane system</location>
    </subcellularLocation>
    <subcellularLocation>
        <location evidence="2">Membrane</location>
        <topology evidence="2">Multi-pass membrane protein</topology>
    </subcellularLocation>
</comment>
<reference evidence="17" key="1">
    <citation type="submission" date="2018-05" db="EMBL/GenBank/DDBJ databases">
        <authorList>
            <person name="Lanie J.A."/>
            <person name="Ng W.-L."/>
            <person name="Kazmierczak K.M."/>
            <person name="Andrzejewski T.M."/>
            <person name="Davidsen T.M."/>
            <person name="Wayne K.J."/>
            <person name="Tettelin H."/>
            <person name="Glass J.I."/>
            <person name="Rusch D."/>
            <person name="Podicherti R."/>
            <person name="Tsui H.-C.T."/>
            <person name="Winkler M.E."/>
        </authorList>
    </citation>
    <scope>NUCLEOTIDE SEQUENCE</scope>
</reference>
<comment type="similarity">
    <text evidence="4">Belongs to the CDP-alcohol phosphatidyltransferase class-I family.</text>
</comment>
<gene>
    <name evidence="17" type="ORF">METZ01_LOCUS235314</name>
</gene>
<evidence type="ECO:0000256" key="12">
    <source>
        <dbReference type="ARBA" id="ARBA00023136"/>
    </source>
</evidence>
<evidence type="ECO:0000256" key="10">
    <source>
        <dbReference type="ARBA" id="ARBA00022989"/>
    </source>
</evidence>
<evidence type="ECO:0000256" key="14">
    <source>
        <dbReference type="ARBA" id="ARBA00023264"/>
    </source>
</evidence>
<feature type="transmembrane region" description="Helical" evidence="16">
    <location>
        <begin position="73"/>
        <end position="92"/>
    </location>
</feature>
<dbReference type="GO" id="GO:0003882">
    <property type="term" value="F:CDP-diacylglycerol-serine O-phosphatidyltransferase activity"/>
    <property type="evidence" value="ECO:0007669"/>
    <property type="project" value="UniProtKB-EC"/>
</dbReference>
<dbReference type="GO" id="GO:0016020">
    <property type="term" value="C:membrane"/>
    <property type="evidence" value="ECO:0007669"/>
    <property type="project" value="UniProtKB-SubCell"/>
</dbReference>